<proteinExistence type="predicted"/>
<dbReference type="EMBL" id="JASZZN010000003">
    <property type="protein sequence ID" value="MDM4014651.1"/>
    <property type="molecule type" value="Genomic_DNA"/>
</dbReference>
<gene>
    <name evidence="1" type="ORF">QTN89_04355</name>
</gene>
<evidence type="ECO:0000313" key="2">
    <source>
        <dbReference type="Proteomes" id="UP001239462"/>
    </source>
</evidence>
<sequence length="167" mass="18625">MTSKHQSARWALIVTSLLLFVINGCGQDPDPKTLTTMKPHGHHGGHAAAVAGDSDIELELTLDEEGRRMVIYVQESGEHQPYPLPVDQLNGKFESRGDVFEVSFQSDPRSDESRAFSSRYALSLDKLPQQLVATNHFVLKLSYSMEGNTFSAAIPHSNDHTHEYHHD</sequence>
<accession>A0ABT7PEJ7</accession>
<comment type="caution">
    <text evidence="1">The sequence shown here is derived from an EMBL/GenBank/DDBJ whole genome shotgun (WGS) entry which is preliminary data.</text>
</comment>
<dbReference type="Proteomes" id="UP001239462">
    <property type="component" value="Unassembled WGS sequence"/>
</dbReference>
<protein>
    <submittedName>
        <fullName evidence="1">Uncharacterized protein</fullName>
    </submittedName>
</protein>
<dbReference type="RefSeq" id="WP_289162334.1">
    <property type="nucleotide sequence ID" value="NZ_JASZZN010000003.1"/>
</dbReference>
<evidence type="ECO:0000313" key="1">
    <source>
        <dbReference type="EMBL" id="MDM4014651.1"/>
    </source>
</evidence>
<name>A0ABT7PEJ7_9BACT</name>
<organism evidence="1 2">
    <name type="scientific">Roseiconus lacunae</name>
    <dbReference type="NCBI Taxonomy" id="2605694"/>
    <lineage>
        <taxon>Bacteria</taxon>
        <taxon>Pseudomonadati</taxon>
        <taxon>Planctomycetota</taxon>
        <taxon>Planctomycetia</taxon>
        <taxon>Pirellulales</taxon>
        <taxon>Pirellulaceae</taxon>
        <taxon>Roseiconus</taxon>
    </lineage>
</organism>
<keyword evidence="2" id="KW-1185">Reference proteome</keyword>
<reference evidence="1 2" key="1">
    <citation type="submission" date="2023-06" db="EMBL/GenBank/DDBJ databases">
        <title>Roseiconus lacunae JC819 isolated from Gulf of Mannar region, Tamil Nadu.</title>
        <authorList>
            <person name="Pk S."/>
            <person name="Ch S."/>
            <person name="Ch V.R."/>
        </authorList>
    </citation>
    <scope>NUCLEOTIDE SEQUENCE [LARGE SCALE GENOMIC DNA]</scope>
    <source>
        <strain evidence="1 2">JC819</strain>
    </source>
</reference>